<dbReference type="PROSITE" id="PS50885">
    <property type="entry name" value="HAMP"/>
    <property type="match status" value="2"/>
</dbReference>
<dbReference type="PANTHER" id="PTHR43531:SF11">
    <property type="entry name" value="METHYL-ACCEPTING CHEMOTAXIS PROTEIN 3"/>
    <property type="match status" value="1"/>
</dbReference>
<name>A0A1X6Y4J6_9RHOB</name>
<feature type="compositionally biased region" description="Basic and acidic residues" evidence="5">
    <location>
        <begin position="850"/>
        <end position="864"/>
    </location>
</feature>
<evidence type="ECO:0000256" key="5">
    <source>
        <dbReference type="SAM" id="MobiDB-lite"/>
    </source>
</evidence>
<dbReference type="Pfam" id="PF08448">
    <property type="entry name" value="PAS_4"/>
    <property type="match status" value="1"/>
</dbReference>
<dbReference type="Gene3D" id="6.10.340.10">
    <property type="match status" value="1"/>
</dbReference>
<dbReference type="AlphaFoldDB" id="A0A1X6Y4J6"/>
<dbReference type="RefSeq" id="WP_085885991.1">
    <property type="nucleotide sequence ID" value="NZ_FWFN01000001.1"/>
</dbReference>
<dbReference type="InterPro" id="IPR013656">
    <property type="entry name" value="PAS_4"/>
</dbReference>
<dbReference type="CDD" id="cd00130">
    <property type="entry name" value="PAS"/>
    <property type="match status" value="1"/>
</dbReference>
<feature type="domain" description="HAMP" evidence="8">
    <location>
        <begin position="207"/>
        <end position="260"/>
    </location>
</feature>
<dbReference type="SMART" id="SM00304">
    <property type="entry name" value="HAMP"/>
    <property type="match status" value="2"/>
</dbReference>
<dbReference type="InterPro" id="IPR000014">
    <property type="entry name" value="PAS"/>
</dbReference>
<keyword evidence="10" id="KW-1185">Reference proteome</keyword>
<protein>
    <submittedName>
        <fullName evidence="9">Methyl-accepting chemotaxis protein III</fullName>
    </submittedName>
</protein>
<evidence type="ECO:0000313" key="10">
    <source>
        <dbReference type="Proteomes" id="UP000193963"/>
    </source>
</evidence>
<dbReference type="SUPFAM" id="SSF158472">
    <property type="entry name" value="HAMP domain-like"/>
    <property type="match status" value="1"/>
</dbReference>
<keyword evidence="4" id="KW-0807">Transducer</keyword>
<dbReference type="Pfam" id="PF00672">
    <property type="entry name" value="HAMP"/>
    <property type="match status" value="2"/>
</dbReference>
<dbReference type="SMART" id="SM00283">
    <property type="entry name" value="MA"/>
    <property type="match status" value="1"/>
</dbReference>
<dbReference type="Gene3D" id="1.10.287.950">
    <property type="entry name" value="Methyl-accepting chemotaxis protein"/>
    <property type="match status" value="1"/>
</dbReference>
<comment type="similarity">
    <text evidence="3">Belongs to the methyl-accepting chemotaxis (MCP) protein family.</text>
</comment>
<dbReference type="InterPro" id="IPR035965">
    <property type="entry name" value="PAS-like_dom_sf"/>
</dbReference>
<feature type="region of interest" description="Disordered" evidence="5">
    <location>
        <begin position="819"/>
        <end position="864"/>
    </location>
</feature>
<accession>A0A1X6Y4J6</accession>
<dbReference type="PANTHER" id="PTHR43531">
    <property type="entry name" value="PROTEIN ICFG"/>
    <property type="match status" value="1"/>
</dbReference>
<dbReference type="GO" id="GO:0006935">
    <property type="term" value="P:chemotaxis"/>
    <property type="evidence" value="ECO:0007669"/>
    <property type="project" value="UniProtKB-KW"/>
</dbReference>
<dbReference type="Pfam" id="PF00015">
    <property type="entry name" value="MCPsignal"/>
    <property type="match status" value="1"/>
</dbReference>
<dbReference type="InterPro" id="IPR003660">
    <property type="entry name" value="HAMP_dom"/>
</dbReference>
<dbReference type="GO" id="GO:0016020">
    <property type="term" value="C:membrane"/>
    <property type="evidence" value="ECO:0007669"/>
    <property type="project" value="UniProtKB-SubCell"/>
</dbReference>
<dbReference type="FunFam" id="1.10.287.950:FF:000001">
    <property type="entry name" value="Methyl-accepting chemotaxis sensory transducer"/>
    <property type="match status" value="1"/>
</dbReference>
<gene>
    <name evidence="9" type="primary">trg_1</name>
    <name evidence="9" type="ORF">PSM7751_00042</name>
</gene>
<comment type="subcellular location">
    <subcellularLocation>
        <location evidence="1">Membrane</location>
    </subcellularLocation>
</comment>
<dbReference type="Proteomes" id="UP000193963">
    <property type="component" value="Unassembled WGS sequence"/>
</dbReference>
<feature type="domain" description="Methyl-accepting transducer" evidence="7">
    <location>
        <begin position="573"/>
        <end position="802"/>
    </location>
</feature>
<feature type="domain" description="HAMP" evidence="8">
    <location>
        <begin position="516"/>
        <end position="568"/>
    </location>
</feature>
<keyword evidence="6" id="KW-1133">Transmembrane helix</keyword>
<evidence type="ECO:0000313" key="9">
    <source>
        <dbReference type="EMBL" id="SLN10105.1"/>
    </source>
</evidence>
<dbReference type="SUPFAM" id="SSF58104">
    <property type="entry name" value="Methyl-accepting chemotaxis protein (MCP) signaling domain"/>
    <property type="match status" value="1"/>
</dbReference>
<dbReference type="OrthoDB" id="9765776at2"/>
<sequence>MTGRKHDPAGAGPATPQPIAFHRTSFFRATAIVALCILLVVLTSQLMGMRHMTQSIRDWTGIRAVEATKGMSTSLAGAIKFGRPEAAQPVLDDFATNLGEDVLGALALRADGTSLASVGGDGFDMVAATALGRAAMEGGTALADEAAGLWAYPALYGGQGEPVGALVTQWTADPRIAQARRDWLSSAIFSLVVFAMALLLAAVLFYRNLSRPLQLVADQMNQVALGDLEVKVSGGNRGDEIGRIARRLERFRDNLRAARATQTENAFKSAGVSNSGSALVLLDNDQAIAFANPACERLLMSCAPAIRNSWPGFDPAKLAEHPAGRLPGLGAPLTDIRNGQKAVPCTLDLRWGEALISVYIDRVDDDEGTPIGYVLELKDISSEKLNEAVLKAIDRHQLRVDFDSAQRLTTCNARFLDLCGLALADLQGVLGPDLLHRIDVSEAERAESREKLHKGEALSGKFKLGRGQGEVYVEGSVSPLIDRNGEIERMVFIGSDITQSHVSMREAERERRETSEQQQLVVDALKVGLRKLADGDLTSSIRQPFRPEYEQLRSNFNQAVEALHEAMGAVVQNANSISGEAGEISNAADDLAQRTEKQAATLEQTAAALDELTASVKSAAAGADQASQIAATAQGKAETGGAVARQAVEAMDAIKSSSKEISKITSVIDDIAFQTNLLALNAGVEAARAGDAGRGFAVVATEVRALAQRSSEAAREINQLISASGGHVKSGVDLVDRTGDALGEIVTSVVDISKRVASIAASAREQATGLNEINAAVNDLDQVTQQNAAMFEETTAASHALTSEANALVEASARFRVDMPAPAGPRRRSRDGGGLAAKPAAQAAAGGETPTRRSSDRDVSWKEF</sequence>
<dbReference type="CDD" id="cd11386">
    <property type="entry name" value="MCP_signal"/>
    <property type="match status" value="1"/>
</dbReference>
<evidence type="ECO:0000256" key="6">
    <source>
        <dbReference type="SAM" id="Phobius"/>
    </source>
</evidence>
<evidence type="ECO:0000256" key="1">
    <source>
        <dbReference type="ARBA" id="ARBA00004370"/>
    </source>
</evidence>
<feature type="transmembrane region" description="Helical" evidence="6">
    <location>
        <begin position="26"/>
        <end position="47"/>
    </location>
</feature>
<keyword evidence="6" id="KW-0812">Transmembrane</keyword>
<dbReference type="SUPFAM" id="SSF55785">
    <property type="entry name" value="PYP-like sensor domain (PAS domain)"/>
    <property type="match status" value="1"/>
</dbReference>
<evidence type="ECO:0000256" key="4">
    <source>
        <dbReference type="PROSITE-ProRule" id="PRU00284"/>
    </source>
</evidence>
<keyword evidence="2" id="KW-0145">Chemotaxis</keyword>
<feature type="transmembrane region" description="Helical" evidence="6">
    <location>
        <begin position="183"/>
        <end position="206"/>
    </location>
</feature>
<feature type="compositionally biased region" description="Low complexity" evidence="5">
    <location>
        <begin position="836"/>
        <end position="847"/>
    </location>
</feature>
<dbReference type="GO" id="GO:0007165">
    <property type="term" value="P:signal transduction"/>
    <property type="evidence" value="ECO:0007669"/>
    <property type="project" value="UniProtKB-KW"/>
</dbReference>
<evidence type="ECO:0000256" key="3">
    <source>
        <dbReference type="ARBA" id="ARBA00029447"/>
    </source>
</evidence>
<proteinExistence type="inferred from homology"/>
<reference evidence="9 10" key="1">
    <citation type="submission" date="2017-03" db="EMBL/GenBank/DDBJ databases">
        <authorList>
            <person name="Afonso C.L."/>
            <person name="Miller P.J."/>
            <person name="Scott M.A."/>
            <person name="Spackman E."/>
            <person name="Goraichik I."/>
            <person name="Dimitrov K.M."/>
            <person name="Suarez D.L."/>
            <person name="Swayne D.E."/>
        </authorList>
    </citation>
    <scope>NUCLEOTIDE SEQUENCE [LARGE SCALE GENOMIC DNA]</scope>
    <source>
        <strain evidence="9 10">CECT 7751</strain>
    </source>
</reference>
<dbReference type="CDD" id="cd06225">
    <property type="entry name" value="HAMP"/>
    <property type="match status" value="1"/>
</dbReference>
<evidence type="ECO:0000259" key="8">
    <source>
        <dbReference type="PROSITE" id="PS50885"/>
    </source>
</evidence>
<keyword evidence="6" id="KW-0472">Membrane</keyword>
<dbReference type="InterPro" id="IPR004089">
    <property type="entry name" value="MCPsignal_dom"/>
</dbReference>
<organism evidence="9 10">
    <name type="scientific">Pseudooceanicola marinus</name>
    <dbReference type="NCBI Taxonomy" id="396013"/>
    <lineage>
        <taxon>Bacteria</taxon>
        <taxon>Pseudomonadati</taxon>
        <taxon>Pseudomonadota</taxon>
        <taxon>Alphaproteobacteria</taxon>
        <taxon>Rhodobacterales</taxon>
        <taxon>Paracoccaceae</taxon>
        <taxon>Pseudooceanicola</taxon>
    </lineage>
</organism>
<dbReference type="Gene3D" id="3.30.450.20">
    <property type="entry name" value="PAS domain"/>
    <property type="match status" value="2"/>
</dbReference>
<evidence type="ECO:0000259" key="7">
    <source>
        <dbReference type="PROSITE" id="PS50111"/>
    </source>
</evidence>
<evidence type="ECO:0000256" key="2">
    <source>
        <dbReference type="ARBA" id="ARBA00022500"/>
    </source>
</evidence>
<dbReference type="InterPro" id="IPR051310">
    <property type="entry name" value="MCP_chemotaxis"/>
</dbReference>
<dbReference type="PROSITE" id="PS50111">
    <property type="entry name" value="CHEMOTAXIS_TRANSDUC_2"/>
    <property type="match status" value="1"/>
</dbReference>
<dbReference type="EMBL" id="FWFN01000001">
    <property type="protein sequence ID" value="SLN10105.1"/>
    <property type="molecule type" value="Genomic_DNA"/>
</dbReference>